<keyword evidence="3" id="KW-0808">Transferase</keyword>
<dbReference type="Pfam" id="PF00884">
    <property type="entry name" value="Sulfatase"/>
    <property type="match status" value="1"/>
</dbReference>
<organism evidence="3 4">
    <name type="scientific">Halosimplex rubrum</name>
    <dbReference type="NCBI Taxonomy" id="869889"/>
    <lineage>
        <taxon>Archaea</taxon>
        <taxon>Methanobacteriati</taxon>
        <taxon>Methanobacteriota</taxon>
        <taxon>Stenosarchaea group</taxon>
        <taxon>Halobacteria</taxon>
        <taxon>Halobacteriales</taxon>
        <taxon>Haloarculaceae</taxon>
        <taxon>Halosimplex</taxon>
    </lineage>
</organism>
<dbReference type="InterPro" id="IPR000917">
    <property type="entry name" value="Sulfatase_N"/>
</dbReference>
<keyword evidence="4" id="KW-1185">Reference proteome</keyword>
<evidence type="ECO:0000256" key="1">
    <source>
        <dbReference type="SAM" id="MobiDB-lite"/>
    </source>
</evidence>
<dbReference type="OrthoDB" id="102174at2157"/>
<dbReference type="RefSeq" id="WP_179910767.1">
    <property type="nucleotide sequence ID" value="NZ_CP058910.1"/>
</dbReference>
<dbReference type="GO" id="GO:0016740">
    <property type="term" value="F:transferase activity"/>
    <property type="evidence" value="ECO:0007669"/>
    <property type="project" value="UniProtKB-KW"/>
</dbReference>
<dbReference type="SUPFAM" id="SSF53649">
    <property type="entry name" value="Alkaline phosphatase-like"/>
    <property type="match status" value="1"/>
</dbReference>
<name>A0A7D5T4E2_9EURY</name>
<dbReference type="KEGG" id="hrr:HZS55_05725"/>
<dbReference type="InterPro" id="IPR017850">
    <property type="entry name" value="Alkaline_phosphatase_core_sf"/>
</dbReference>
<dbReference type="PANTHER" id="PTHR43751:SF3">
    <property type="entry name" value="SULFATASE N-TERMINAL DOMAIN-CONTAINING PROTEIN"/>
    <property type="match status" value="1"/>
</dbReference>
<dbReference type="AlphaFoldDB" id="A0A7D5T4E2"/>
<dbReference type="GO" id="GO:0016787">
    <property type="term" value="F:hydrolase activity"/>
    <property type="evidence" value="ECO:0007669"/>
    <property type="project" value="UniProtKB-KW"/>
</dbReference>
<keyword evidence="3" id="KW-0378">Hydrolase</keyword>
<accession>A0A7D5T4E2</accession>
<evidence type="ECO:0000313" key="4">
    <source>
        <dbReference type="Proteomes" id="UP000509667"/>
    </source>
</evidence>
<gene>
    <name evidence="3" type="ORF">HZS55_05725</name>
</gene>
<dbReference type="GeneID" id="56077342"/>
<feature type="domain" description="Sulfatase N-terminal" evidence="2">
    <location>
        <begin position="26"/>
        <end position="326"/>
    </location>
</feature>
<evidence type="ECO:0000313" key="3">
    <source>
        <dbReference type="EMBL" id="QLH76833.1"/>
    </source>
</evidence>
<reference evidence="3 4" key="1">
    <citation type="submission" date="2020-07" db="EMBL/GenBank/DDBJ databases">
        <title>Halosimplex pelagicum sp. nov. and Halosimplex rubrum sp. nov., isolated from salted brown alga Laminaria, and emended description of the genus Halosimplex.</title>
        <authorList>
            <person name="Cui H."/>
        </authorList>
    </citation>
    <scope>NUCLEOTIDE SEQUENCE [LARGE SCALE GENOMIC DNA]</scope>
    <source>
        <strain evidence="3 4">R27</strain>
    </source>
</reference>
<feature type="region of interest" description="Disordered" evidence="1">
    <location>
        <begin position="398"/>
        <end position="436"/>
    </location>
</feature>
<dbReference type="PANTHER" id="PTHR43751">
    <property type="entry name" value="SULFATASE"/>
    <property type="match status" value="1"/>
</dbReference>
<evidence type="ECO:0000259" key="2">
    <source>
        <dbReference type="Pfam" id="PF00884"/>
    </source>
</evidence>
<dbReference type="EMBL" id="CP058910">
    <property type="protein sequence ID" value="QLH76833.1"/>
    <property type="molecule type" value="Genomic_DNA"/>
</dbReference>
<dbReference type="InterPro" id="IPR052701">
    <property type="entry name" value="GAG_Ulvan_Degrading_Sulfatases"/>
</dbReference>
<proteinExistence type="predicted"/>
<dbReference type="Gene3D" id="3.40.720.10">
    <property type="entry name" value="Alkaline Phosphatase, subunit A"/>
    <property type="match status" value="1"/>
</dbReference>
<sequence length="436" mass="48405">MARVAVVVLDTVRKDAFDEHFDWLPGVHFQRAWSPSHRTPPVHASLFCGDYPSSLGVYSNSDALDTGRETIAEALGATGYETVGFSANPYISPSFGYDRGFDRFHLSSDLATLRDDIFDWGAFVERTDDEGVSKYLRAVAACLRSDSRSLESLRVGLDMWLDGRITSNSRGDGASEVLSLVRSLNDRDDRFLFVNLMEAHEPYVAPSEYRSVDLGEFPSTVEASLTAESFDPERIRSCYDDCVEYLSDVYRPIFSELRTKFDHVITCADHGELFAERGLWGHFYGLDPELTNVPLVVWSGERGTETSTDTVSLLDIHATVAEMAGVSTETAGRDLRTLSPDDPTFTECHGVAQDRLERLETGDRMTDISKPLCGVAAPPGYYGYDTVDGFEERGSTTVENLSERLDRHRARLPRAGGETDRVPSGAESHLEDLGYL</sequence>
<protein>
    <submittedName>
        <fullName evidence="3">Sulfatase-like hydrolase/transferase</fullName>
    </submittedName>
</protein>
<dbReference type="Proteomes" id="UP000509667">
    <property type="component" value="Chromosome"/>
</dbReference>